<comment type="caution">
    <text evidence="3">The sequence shown here is derived from an EMBL/GenBank/DDBJ whole genome shotgun (WGS) entry which is preliminary data.</text>
</comment>
<protein>
    <submittedName>
        <fullName evidence="3">S-layer homology domain-containing protein</fullName>
    </submittedName>
</protein>
<feature type="domain" description="SLH" evidence="2">
    <location>
        <begin position="233"/>
        <end position="301"/>
    </location>
</feature>
<evidence type="ECO:0000256" key="1">
    <source>
        <dbReference type="SAM" id="MobiDB-lite"/>
    </source>
</evidence>
<dbReference type="Proteomes" id="UP000654604">
    <property type="component" value="Unassembled WGS sequence"/>
</dbReference>
<dbReference type="InterPro" id="IPR001119">
    <property type="entry name" value="SLH_dom"/>
</dbReference>
<reference evidence="3 4" key="1">
    <citation type="submission" date="2020-10" db="EMBL/GenBank/DDBJ databases">
        <authorList>
            <person name="Castelo-Branco R."/>
            <person name="Eusebio N."/>
            <person name="Adriana R."/>
            <person name="Vieira A."/>
            <person name="Brugerolle De Fraissinette N."/>
            <person name="Rezende De Castro R."/>
            <person name="Schneider M.P."/>
            <person name="Vasconcelos V."/>
            <person name="Leao P.N."/>
        </authorList>
    </citation>
    <scope>NUCLEOTIDE SEQUENCE [LARGE SCALE GENOMIC DNA]</scope>
    <source>
        <strain evidence="3 4">LEGE 03274</strain>
    </source>
</reference>
<dbReference type="PANTHER" id="PTHR33740:SF3">
    <property type="entry name" value="GPI-ANCHORED ADHESIN-LIKE PROTEIN"/>
    <property type="match status" value="1"/>
</dbReference>
<dbReference type="PANTHER" id="PTHR33740">
    <property type="entry name" value="GPI-ANCHORED ADHESIN-LIKE PROTEIN"/>
    <property type="match status" value="1"/>
</dbReference>
<feature type="region of interest" description="Disordered" evidence="1">
    <location>
        <begin position="25"/>
        <end position="49"/>
    </location>
</feature>
<organism evidence="3 4">
    <name type="scientific">Cyanobacterium stanieri LEGE 03274</name>
    <dbReference type="NCBI Taxonomy" id="1828756"/>
    <lineage>
        <taxon>Bacteria</taxon>
        <taxon>Bacillati</taxon>
        <taxon>Cyanobacteriota</taxon>
        <taxon>Cyanophyceae</taxon>
        <taxon>Oscillatoriophycideae</taxon>
        <taxon>Chroococcales</taxon>
        <taxon>Geminocystaceae</taxon>
        <taxon>Cyanobacterium</taxon>
    </lineage>
</organism>
<dbReference type="PROSITE" id="PS51272">
    <property type="entry name" value="SLH"/>
    <property type="match status" value="1"/>
</dbReference>
<evidence type="ECO:0000313" key="4">
    <source>
        <dbReference type="Proteomes" id="UP000654604"/>
    </source>
</evidence>
<evidence type="ECO:0000313" key="3">
    <source>
        <dbReference type="EMBL" id="MBE9223229.1"/>
    </source>
</evidence>
<keyword evidence="4" id="KW-1185">Reference proteome</keyword>
<dbReference type="PROSITE" id="PS51257">
    <property type="entry name" value="PROKAR_LIPOPROTEIN"/>
    <property type="match status" value="1"/>
</dbReference>
<accession>A0ABR9V5Q9</accession>
<proteinExistence type="predicted"/>
<sequence length="376" mass="41730">MTISRYFVLLVFTLFISSCSGNQSLESRFSPDASLTEEEEINNNDEPQGQDMVMEEELELPENFPEDVPVYEGARLIRVENNSFIWTSADPINLIVDSYEQGLLGFDWQVERVENDSLVATKENDGGEVSITMGFEVVGDETEFSLVDSRLSENTTTPEGEGDDSGQDSSPTVGASESLQQLVQVGVIDGANESLNGGEVISRRDYARWLVKANNVIFSGDSGKLIRLAEGNDGAVFNDVPTGDPDFPYIQGLANAGLIPSSLTNDPSAIAFNPDQPLTRESLIAWKVPFDFRQSFPTTTLDNIRETWGFQDANQMSPELWQKLYIDWQNGDNANVRRVFGFTKLFQPQKTVSKSEAATTLHRFGYQGDVRSLDEL</sequence>
<feature type="region of interest" description="Disordered" evidence="1">
    <location>
        <begin position="151"/>
        <end position="174"/>
    </location>
</feature>
<evidence type="ECO:0000259" key="2">
    <source>
        <dbReference type="PROSITE" id="PS51272"/>
    </source>
</evidence>
<dbReference type="EMBL" id="JADEWC010000026">
    <property type="protein sequence ID" value="MBE9223229.1"/>
    <property type="molecule type" value="Genomic_DNA"/>
</dbReference>
<name>A0ABR9V5Q9_9CHRO</name>
<gene>
    <name evidence="3" type="ORF">IQ215_11030</name>
</gene>
<dbReference type="RefSeq" id="WP_193801371.1">
    <property type="nucleotide sequence ID" value="NZ_JADEWC010000026.1"/>
</dbReference>